<dbReference type="Proteomes" id="UP001107558">
    <property type="component" value="Chromosome 1"/>
</dbReference>
<dbReference type="FunFam" id="1.10.287.810:FF:000001">
    <property type="entry name" value="mitochondrial import inner membrane translocase subunit TIM13"/>
    <property type="match status" value="1"/>
</dbReference>
<dbReference type="GO" id="GO:0045039">
    <property type="term" value="P:protein insertion into mitochondrial inner membrane"/>
    <property type="evidence" value="ECO:0007669"/>
    <property type="project" value="UniProtKB-ARBA"/>
</dbReference>
<protein>
    <recommendedName>
        <fullName evidence="10">Mitochondrial import inner membrane translocase subunit</fullName>
    </recommendedName>
</protein>
<comment type="subunit">
    <text evidence="10">Heterohexamer.</text>
</comment>
<evidence type="ECO:0000256" key="6">
    <source>
        <dbReference type="ARBA" id="ARBA00023010"/>
    </source>
</evidence>
<keyword evidence="3" id="KW-0479">Metal-binding</keyword>
<dbReference type="GO" id="GO:0046872">
    <property type="term" value="F:metal ion binding"/>
    <property type="evidence" value="ECO:0007669"/>
    <property type="project" value="UniProtKB-KW"/>
</dbReference>
<accession>A0A9J6CFG0</accession>
<keyword evidence="6 10" id="KW-0811">Translocation</keyword>
<evidence type="ECO:0000256" key="9">
    <source>
        <dbReference type="ARBA" id="ARBA00023186"/>
    </source>
</evidence>
<comment type="function">
    <text evidence="10">Mitochondrial intermembrane chaperone that participates in the import and insertion of some multi-pass transmembrane proteins into the mitochondrial inner membrane. Also required for the transfer of beta-barrel precursors from the TOM complex to the sorting and assembly machinery (SAM complex) of the outer membrane. Acts as a chaperone-like protein that protects the hydrophobic precursors from aggregation and guide them through the mitochondrial intermembrane space.</text>
</comment>
<keyword evidence="10" id="KW-0999">Mitochondrion inner membrane</keyword>
<dbReference type="InterPro" id="IPR004217">
    <property type="entry name" value="Tim10-like"/>
</dbReference>
<evidence type="ECO:0000256" key="8">
    <source>
        <dbReference type="ARBA" id="ARBA00023157"/>
    </source>
</evidence>
<keyword evidence="5 10" id="KW-0653">Protein transport</keyword>
<comment type="caution">
    <text evidence="12">The sequence shown here is derived from an EMBL/GenBank/DDBJ whole genome shotgun (WGS) entry which is preliminary data.</text>
</comment>
<evidence type="ECO:0000256" key="7">
    <source>
        <dbReference type="ARBA" id="ARBA00023128"/>
    </source>
</evidence>
<dbReference type="InterPro" id="IPR035427">
    <property type="entry name" value="Tim10-like_dom_sf"/>
</dbReference>
<comment type="domain">
    <text evidence="10">The twin CX3C motif contains 4 conserved Cys residues that form 2 disulfide bonds in the mitochondrial intermembrane space.</text>
</comment>
<evidence type="ECO:0000256" key="2">
    <source>
        <dbReference type="ARBA" id="ARBA00022448"/>
    </source>
</evidence>
<evidence type="ECO:0000256" key="5">
    <source>
        <dbReference type="ARBA" id="ARBA00022927"/>
    </source>
</evidence>
<dbReference type="Pfam" id="PF02953">
    <property type="entry name" value="zf-Tim10_DDP"/>
    <property type="match status" value="1"/>
</dbReference>
<keyword evidence="8 10" id="KW-1015">Disulfide bond</keyword>
<comment type="subcellular location">
    <subcellularLocation>
        <location evidence="10">Mitochondrion inner membrane</location>
        <topology evidence="10">Peripheral membrane protein</topology>
        <orientation evidence="10">Intermembrane side</orientation>
    </subcellularLocation>
</comment>
<keyword evidence="9 10" id="KW-0143">Chaperone</keyword>
<evidence type="ECO:0000256" key="10">
    <source>
        <dbReference type="RuleBase" id="RU367043"/>
    </source>
</evidence>
<evidence type="ECO:0000313" key="12">
    <source>
        <dbReference type="EMBL" id="KAG5680804.1"/>
    </source>
</evidence>
<keyword evidence="13" id="KW-1185">Reference proteome</keyword>
<keyword evidence="10" id="KW-0472">Membrane</keyword>
<dbReference type="GO" id="GO:0042719">
    <property type="term" value="C:mitochondrial intermembrane space chaperone complex"/>
    <property type="evidence" value="ECO:0007669"/>
    <property type="project" value="UniProtKB-ARBA"/>
</dbReference>
<dbReference type="OrthoDB" id="7813104at2759"/>
<dbReference type="AlphaFoldDB" id="A0A9J6CFG0"/>
<reference evidence="12" key="1">
    <citation type="submission" date="2021-03" db="EMBL/GenBank/DDBJ databases">
        <title>Chromosome level genome of the anhydrobiotic midge Polypedilum vanderplanki.</title>
        <authorList>
            <person name="Yoshida Y."/>
            <person name="Kikawada T."/>
            <person name="Gusev O."/>
        </authorList>
    </citation>
    <scope>NUCLEOTIDE SEQUENCE</scope>
    <source>
        <strain evidence="12">NIAS01</strain>
        <tissue evidence="12">Whole body or cell culture</tissue>
    </source>
</reference>
<keyword evidence="7 10" id="KW-0496">Mitochondrion</keyword>
<dbReference type="Gene3D" id="1.10.287.810">
    <property type="entry name" value="Mitochondrial import inner membrane translocase subunit tim13 like domains"/>
    <property type="match status" value="1"/>
</dbReference>
<dbReference type="GO" id="GO:0005743">
    <property type="term" value="C:mitochondrial inner membrane"/>
    <property type="evidence" value="ECO:0007669"/>
    <property type="project" value="UniProtKB-SubCell"/>
</dbReference>
<organism evidence="12 13">
    <name type="scientific">Polypedilum vanderplanki</name>
    <name type="common">Sleeping chironomid midge</name>
    <dbReference type="NCBI Taxonomy" id="319348"/>
    <lineage>
        <taxon>Eukaryota</taxon>
        <taxon>Metazoa</taxon>
        <taxon>Ecdysozoa</taxon>
        <taxon>Arthropoda</taxon>
        <taxon>Hexapoda</taxon>
        <taxon>Insecta</taxon>
        <taxon>Pterygota</taxon>
        <taxon>Neoptera</taxon>
        <taxon>Endopterygota</taxon>
        <taxon>Diptera</taxon>
        <taxon>Nematocera</taxon>
        <taxon>Chironomoidea</taxon>
        <taxon>Chironomidae</taxon>
        <taxon>Chironominae</taxon>
        <taxon>Polypedilum</taxon>
        <taxon>Polypedilum</taxon>
    </lineage>
</organism>
<dbReference type="SUPFAM" id="SSF144122">
    <property type="entry name" value="Tim10-like"/>
    <property type="match status" value="1"/>
</dbReference>
<keyword evidence="4" id="KW-0862">Zinc</keyword>
<feature type="domain" description="Tim10-like" evidence="11">
    <location>
        <begin position="17"/>
        <end position="78"/>
    </location>
</feature>
<dbReference type="GO" id="GO:0015031">
    <property type="term" value="P:protein transport"/>
    <property type="evidence" value="ECO:0007669"/>
    <property type="project" value="UniProtKB-KW"/>
</dbReference>
<name>A0A9J6CFG0_POLVA</name>
<evidence type="ECO:0000256" key="1">
    <source>
        <dbReference type="ARBA" id="ARBA00006720"/>
    </source>
</evidence>
<keyword evidence="2 10" id="KW-0813">Transport</keyword>
<dbReference type="EMBL" id="JADBJN010000001">
    <property type="protein sequence ID" value="KAG5680804.1"/>
    <property type="molecule type" value="Genomic_DNA"/>
</dbReference>
<evidence type="ECO:0000259" key="11">
    <source>
        <dbReference type="Pfam" id="PF02953"/>
    </source>
</evidence>
<evidence type="ECO:0000256" key="4">
    <source>
        <dbReference type="ARBA" id="ARBA00022833"/>
    </source>
</evidence>
<evidence type="ECO:0000313" key="13">
    <source>
        <dbReference type="Proteomes" id="UP001107558"/>
    </source>
</evidence>
<evidence type="ECO:0000256" key="3">
    <source>
        <dbReference type="ARBA" id="ARBA00022723"/>
    </source>
</evidence>
<sequence>MDFGTLSSTQKDELMTQVRQQMIIANTQELLGKMTEKCFKKCVNKPGSDGLDNSEQKCIAMCMDRYMDSYNLISKTYTRRLTREAQR</sequence>
<comment type="similarity">
    <text evidence="1 10">Belongs to the small Tim family.</text>
</comment>
<proteinExistence type="inferred from homology"/>
<gene>
    <name evidence="12" type="ORF">PVAND_010289</name>
</gene>